<dbReference type="GO" id="GO:0140663">
    <property type="term" value="F:ATP-dependent FeS chaperone activity"/>
    <property type="evidence" value="ECO:0007669"/>
    <property type="project" value="InterPro"/>
</dbReference>
<dbReference type="GO" id="GO:0005524">
    <property type="term" value="F:ATP binding"/>
    <property type="evidence" value="ECO:0007669"/>
    <property type="project" value="UniProtKB-UniRule"/>
</dbReference>
<evidence type="ECO:0000256" key="1">
    <source>
        <dbReference type="ARBA" id="ARBA00022723"/>
    </source>
</evidence>
<keyword evidence="3 6" id="KW-0067">ATP-binding</keyword>
<protein>
    <recommendedName>
        <fullName evidence="6">Iron-sulfur cluster carrier protein</fullName>
    </recommendedName>
</protein>
<dbReference type="GO" id="GO:0016887">
    <property type="term" value="F:ATP hydrolysis activity"/>
    <property type="evidence" value="ECO:0007669"/>
    <property type="project" value="UniProtKB-UniRule"/>
</dbReference>
<dbReference type="FunFam" id="3.40.50.300:FF:001119">
    <property type="entry name" value="Iron-sulfur cluster carrier protein"/>
    <property type="match status" value="1"/>
</dbReference>
<feature type="binding site" evidence="6">
    <location>
        <begin position="103"/>
        <end position="110"/>
    </location>
    <ligand>
        <name>ATP</name>
        <dbReference type="ChEBI" id="CHEBI:30616"/>
    </ligand>
</feature>
<evidence type="ECO:0000256" key="3">
    <source>
        <dbReference type="ARBA" id="ARBA00022840"/>
    </source>
</evidence>
<dbReference type="AlphaFoldDB" id="H5SBW6"/>
<dbReference type="InterPro" id="IPR044304">
    <property type="entry name" value="NUBPL-like"/>
</dbReference>
<dbReference type="GO" id="GO:0016226">
    <property type="term" value="P:iron-sulfur cluster assembly"/>
    <property type="evidence" value="ECO:0007669"/>
    <property type="project" value="InterPro"/>
</dbReference>
<dbReference type="Gene3D" id="3.40.50.300">
    <property type="entry name" value="P-loop containing nucleotide triphosphate hydrolases"/>
    <property type="match status" value="1"/>
</dbReference>
<accession>H5SBW6</accession>
<dbReference type="InterPro" id="IPR033756">
    <property type="entry name" value="YlxH/NBP35"/>
</dbReference>
<comment type="similarity">
    <text evidence="6">Belongs to the Mrp/NBP35 ATP-binding proteins family.</text>
</comment>
<dbReference type="SUPFAM" id="SSF52540">
    <property type="entry name" value="P-loop containing nucleoside triphosphate hydrolases"/>
    <property type="match status" value="1"/>
</dbReference>
<dbReference type="InterPro" id="IPR019591">
    <property type="entry name" value="Mrp/NBP35_ATP-bd"/>
</dbReference>
<dbReference type="PANTHER" id="PTHR42961:SF2">
    <property type="entry name" value="IRON-SULFUR PROTEIN NUBPL"/>
    <property type="match status" value="1"/>
</dbReference>
<proteinExistence type="inferred from homology"/>
<comment type="subunit">
    <text evidence="6">Homodimer.</text>
</comment>
<organism evidence="7">
    <name type="scientific">uncultured Aquificia bacterium</name>
    <dbReference type="NCBI Taxonomy" id="453415"/>
    <lineage>
        <taxon>Bacteria</taxon>
        <taxon>Pseudomonadati</taxon>
        <taxon>Aquificota</taxon>
        <taxon>Aquificia</taxon>
        <taxon>environmental samples</taxon>
    </lineage>
</organism>
<dbReference type="HAMAP" id="MF_02040">
    <property type="entry name" value="Mrp_NBP35"/>
    <property type="match status" value="1"/>
</dbReference>
<keyword evidence="5 6" id="KW-0411">Iron-sulfur</keyword>
<dbReference type="PROSITE" id="PS01215">
    <property type="entry name" value="MRP"/>
    <property type="match status" value="1"/>
</dbReference>
<reference evidence="7" key="2">
    <citation type="journal article" date="2012" name="PLoS ONE">
        <title>A Deeply Branching Thermophilic Bacterium with an Ancient Acetyl-CoA Pathway Dominates a Subsurface Ecosystem.</title>
        <authorList>
            <person name="Takami H."/>
            <person name="Noguchi H."/>
            <person name="Takaki Y."/>
            <person name="Uchiyama I."/>
            <person name="Toyoda A."/>
            <person name="Nishi S."/>
            <person name="Chee G.-J."/>
            <person name="Arai W."/>
            <person name="Nunoura T."/>
            <person name="Itoh T."/>
            <person name="Hattori M."/>
            <person name="Takai K."/>
        </authorList>
    </citation>
    <scope>NUCLEOTIDE SEQUENCE</scope>
</reference>
<keyword evidence="6" id="KW-0378">Hydrolase</keyword>
<name>H5SBW6_9BACT</name>
<dbReference type="EMBL" id="AP011663">
    <property type="protein sequence ID" value="BAL53652.1"/>
    <property type="molecule type" value="Genomic_DNA"/>
</dbReference>
<dbReference type="InterPro" id="IPR027417">
    <property type="entry name" value="P-loop_NTPase"/>
</dbReference>
<evidence type="ECO:0000256" key="2">
    <source>
        <dbReference type="ARBA" id="ARBA00022741"/>
    </source>
</evidence>
<keyword evidence="2 6" id="KW-0547">Nucleotide-binding</keyword>
<dbReference type="Pfam" id="PF10609">
    <property type="entry name" value="ParA"/>
    <property type="match status" value="1"/>
</dbReference>
<dbReference type="GO" id="GO:0046872">
    <property type="term" value="F:metal ion binding"/>
    <property type="evidence" value="ECO:0007669"/>
    <property type="project" value="UniProtKB-KW"/>
</dbReference>
<evidence type="ECO:0000256" key="4">
    <source>
        <dbReference type="ARBA" id="ARBA00023004"/>
    </source>
</evidence>
<gene>
    <name evidence="7" type="ORF">HGMM_F07F09C27</name>
</gene>
<evidence type="ECO:0000313" key="7">
    <source>
        <dbReference type="EMBL" id="BAL53652.1"/>
    </source>
</evidence>
<keyword evidence="1 6" id="KW-0479">Metal-binding</keyword>
<dbReference type="PANTHER" id="PTHR42961">
    <property type="entry name" value="IRON-SULFUR PROTEIN NUBPL"/>
    <property type="match status" value="1"/>
</dbReference>
<comment type="function">
    <text evidence="6">Binds and transfers iron-sulfur (Fe-S) clusters to target apoproteins. Can hydrolyze ATP.</text>
</comment>
<dbReference type="GO" id="GO:0051539">
    <property type="term" value="F:4 iron, 4 sulfur cluster binding"/>
    <property type="evidence" value="ECO:0007669"/>
    <property type="project" value="TreeGrafter"/>
</dbReference>
<dbReference type="CDD" id="cd02037">
    <property type="entry name" value="Mrp_NBP35"/>
    <property type="match status" value="1"/>
</dbReference>
<sequence length="345" mass="37926">MAVKDIMDALREVSVDNTKLTELIKDIKLIGSSLEVVYRLPKKELEEEIRRKTYQALENLPDVKNVNIRFVEGVPEVPPAFGQPAFTRRRVEGVKHLIAVGSGKGGVGKSTVAANLAVALSKLGYQVGLLDADIYGPSIPTLFGVKGERVYVDERNRLIPIEKYGIKILSIGFLLPSEDTPVIWRGPMLMKALTQFLFDVNWGNLDYLVLDLPPGTGDVQLTLAQNVDMTGAIIVTTPQDVALADVKKATAMFKEVNVPVLGVIENMAYFICPESGNRYYVFGKGKVLEFARVYNLQVLGSIPMDPQVAETSDTGMPVTLANPESEVSKAFYAIAKLVSEKILRR</sequence>
<reference evidence="7" key="1">
    <citation type="journal article" date="2005" name="Environ. Microbiol.">
        <title>Genetic and functional properties of uncultivated thermophilic crenarchaeotes from a subsurface gold mine as revealed by analysis of genome fragments.</title>
        <authorList>
            <person name="Nunoura T."/>
            <person name="Hirayama H."/>
            <person name="Takami H."/>
            <person name="Oida H."/>
            <person name="Nishi S."/>
            <person name="Shimamura S."/>
            <person name="Suzuki Y."/>
            <person name="Inagaki F."/>
            <person name="Takai K."/>
            <person name="Nealson K.H."/>
            <person name="Horikoshi K."/>
        </authorList>
    </citation>
    <scope>NUCLEOTIDE SEQUENCE</scope>
</reference>
<dbReference type="InterPro" id="IPR000808">
    <property type="entry name" value="Mrp-like_CS"/>
</dbReference>
<keyword evidence="4 6" id="KW-0408">Iron</keyword>
<evidence type="ECO:0000256" key="6">
    <source>
        <dbReference type="HAMAP-Rule" id="MF_02040"/>
    </source>
</evidence>
<evidence type="ECO:0000256" key="5">
    <source>
        <dbReference type="ARBA" id="ARBA00023014"/>
    </source>
</evidence>